<dbReference type="EMBL" id="BDGU01000292">
    <property type="protein sequence ID" value="GAW06030.1"/>
    <property type="molecule type" value="Genomic_DNA"/>
</dbReference>
<evidence type="ECO:0000256" key="3">
    <source>
        <dbReference type="ARBA" id="ARBA00022692"/>
    </source>
</evidence>
<reference evidence="7 8" key="2">
    <citation type="submission" date="2017-02" db="EMBL/GenBank/DDBJ databases">
        <title>A genome survey and senescence transcriptome analysis in Lentinula edodes.</title>
        <authorList>
            <person name="Sakamoto Y."/>
            <person name="Nakade K."/>
            <person name="Sato S."/>
            <person name="Yoshida Y."/>
            <person name="Miyazaki K."/>
            <person name="Natsume S."/>
            <person name="Konno N."/>
        </authorList>
    </citation>
    <scope>NUCLEOTIDE SEQUENCE [LARGE SCALE GENOMIC DNA]</scope>
    <source>
        <strain evidence="7 8">NBRC 111202</strain>
    </source>
</reference>
<dbReference type="InterPro" id="IPR007248">
    <property type="entry name" value="Mpv17_PMP22"/>
</dbReference>
<evidence type="ECO:0000256" key="2">
    <source>
        <dbReference type="ARBA" id="ARBA00006824"/>
    </source>
</evidence>
<keyword evidence="8" id="KW-1185">Reference proteome</keyword>
<feature type="transmembrane region" description="Helical" evidence="6">
    <location>
        <begin position="77"/>
        <end position="96"/>
    </location>
</feature>
<evidence type="ECO:0000256" key="5">
    <source>
        <dbReference type="ARBA" id="ARBA00023136"/>
    </source>
</evidence>
<name>A0A1Q3EFR6_LENED</name>
<proteinExistence type="inferred from homology"/>
<keyword evidence="4 6" id="KW-1133">Transmembrane helix</keyword>
<feature type="transmembrane region" description="Helical" evidence="6">
    <location>
        <begin position="116"/>
        <end position="138"/>
    </location>
</feature>
<dbReference type="STRING" id="5353.A0A1Q3EFR6"/>
<evidence type="ECO:0000256" key="4">
    <source>
        <dbReference type="ARBA" id="ARBA00022989"/>
    </source>
</evidence>
<comment type="subcellular location">
    <subcellularLocation>
        <location evidence="1">Membrane</location>
        <topology evidence="1">Multi-pass membrane protein</topology>
    </subcellularLocation>
</comment>
<keyword evidence="3 6" id="KW-0812">Transmembrane</keyword>
<organism evidence="7 8">
    <name type="scientific">Lentinula edodes</name>
    <name type="common">Shiitake mushroom</name>
    <name type="synonym">Lentinus edodes</name>
    <dbReference type="NCBI Taxonomy" id="5353"/>
    <lineage>
        <taxon>Eukaryota</taxon>
        <taxon>Fungi</taxon>
        <taxon>Dikarya</taxon>
        <taxon>Basidiomycota</taxon>
        <taxon>Agaricomycotina</taxon>
        <taxon>Agaricomycetes</taxon>
        <taxon>Agaricomycetidae</taxon>
        <taxon>Agaricales</taxon>
        <taxon>Marasmiineae</taxon>
        <taxon>Omphalotaceae</taxon>
        <taxon>Lentinula</taxon>
    </lineage>
</organism>
<evidence type="ECO:0000256" key="1">
    <source>
        <dbReference type="ARBA" id="ARBA00004141"/>
    </source>
</evidence>
<dbReference type="PANTHER" id="PTHR11266:SF93">
    <property type="entry name" value="INTEGRAL MEMBRANE PROTEIN 25D9-6"/>
    <property type="match status" value="1"/>
</dbReference>
<reference evidence="7 8" key="1">
    <citation type="submission" date="2016-08" db="EMBL/GenBank/DDBJ databases">
        <authorList>
            <consortium name="Lentinula edodes genome sequencing consortium"/>
            <person name="Sakamoto Y."/>
            <person name="Nakade K."/>
            <person name="Sato S."/>
            <person name="Yoshida Y."/>
            <person name="Miyazaki K."/>
            <person name="Natsume S."/>
            <person name="Konno N."/>
        </authorList>
    </citation>
    <scope>NUCLEOTIDE SEQUENCE [LARGE SCALE GENOMIC DNA]</scope>
    <source>
        <strain evidence="7 8">NBRC 111202</strain>
    </source>
</reference>
<gene>
    <name evidence="7" type="ORF">LENED_007923</name>
</gene>
<feature type="transmembrane region" description="Helical" evidence="6">
    <location>
        <begin position="176"/>
        <end position="196"/>
    </location>
</feature>
<dbReference type="Proteomes" id="UP000188533">
    <property type="component" value="Unassembled WGS sequence"/>
</dbReference>
<dbReference type="PANTHER" id="PTHR11266">
    <property type="entry name" value="PEROXISOMAL MEMBRANE PROTEIN 2, PXMP2 MPV17"/>
    <property type="match status" value="1"/>
</dbReference>
<evidence type="ECO:0000313" key="8">
    <source>
        <dbReference type="Proteomes" id="UP000188533"/>
    </source>
</evidence>
<evidence type="ECO:0000313" key="7">
    <source>
        <dbReference type="EMBL" id="GAW06030.1"/>
    </source>
</evidence>
<comment type="caution">
    <text evidence="7">The sequence shown here is derived from an EMBL/GenBank/DDBJ whole genome shotgun (WGS) entry which is preliminary data.</text>
</comment>
<sequence length="214" mass="23558">MSSSIAKGPHPLLARYLSALASHPLRTKAITTALLCFLQEILGSNLAGVPAKKVSKDYPLVYKLLANAHVDAKAIKMAVYGFLVSAPLSHFLVGALQKAFSGRTDTRARVAQIVTSNLLVSPIQASIYLASMAIISGAKSTKDIVKTIQSGFWSVIRVSWTVNPLVIAIAQNYIPLHLWVPFFNTVQFVLGTYFNYRVKQLRMRKEKEELDKGK</sequence>
<dbReference type="AlphaFoldDB" id="A0A1Q3EFR6"/>
<dbReference type="Pfam" id="PF04117">
    <property type="entry name" value="Mpv17_PMP22"/>
    <property type="match status" value="1"/>
</dbReference>
<keyword evidence="5 6" id="KW-0472">Membrane</keyword>
<comment type="similarity">
    <text evidence="2 6">Belongs to the peroxisomal membrane protein PXMP2/4 family.</text>
</comment>
<protein>
    <submittedName>
        <fullName evidence="7">Integral membrane protein</fullName>
    </submittedName>
</protein>
<accession>A0A1Q3EFR6</accession>
<evidence type="ECO:0000256" key="6">
    <source>
        <dbReference type="RuleBase" id="RU363053"/>
    </source>
</evidence>
<dbReference type="GO" id="GO:0005778">
    <property type="term" value="C:peroxisomal membrane"/>
    <property type="evidence" value="ECO:0007669"/>
    <property type="project" value="TreeGrafter"/>
</dbReference>